<name>A0A1M7N0B1_9ACTN</name>
<feature type="transmembrane region" description="Helical" evidence="8">
    <location>
        <begin position="275"/>
        <end position="297"/>
    </location>
</feature>
<feature type="transmembrane region" description="Helical" evidence="8">
    <location>
        <begin position="522"/>
        <end position="541"/>
    </location>
</feature>
<accession>A0A1M7N0B1</accession>
<dbReference type="Gene3D" id="1.20.1640.10">
    <property type="entry name" value="Multidrug efflux transporter AcrB transmembrane domain"/>
    <property type="match status" value="2"/>
</dbReference>
<proteinExistence type="inferred from homology"/>
<evidence type="ECO:0000256" key="1">
    <source>
        <dbReference type="ARBA" id="ARBA00004651"/>
    </source>
</evidence>
<dbReference type="InterPro" id="IPR004869">
    <property type="entry name" value="MMPL_dom"/>
</dbReference>
<evidence type="ECO:0000256" key="3">
    <source>
        <dbReference type="ARBA" id="ARBA00022475"/>
    </source>
</evidence>
<sequence length="732" mass="77325">MAGLARWCYRHRIVVVVLWVVGLIGLGATSQVAGSAYNDSFALPGTESTKALDLLQKAFPEAAGDQNTIVWRTDSGSVKDPEVQQRVEAMLAEVADAPSVASVAGPYNEQGAAQISRDGTIAYATVTFDGQAEEIDLEHIENVIGLAEDARTDNLDVELGGNAIQVATQAPPGSSEIYGLMAAAVILLIAFGSLLAMAIPLITAVLALAGGLTSIILLSHVMSVATIAPTVGALIGLGVGIDYALFVVTRHRNGLKAGLSVEESTVRSLNTSGRAVVFAGITVCIALLGLLVLNLSFLSGIGIAASIVVLFSVLAAITLLPALLGFFGMRVLSRRERRRLAAEGPHDAHTRGFWARWAAIVERRPRMLAAIAIALIAVLSIPTLSIRLGSSDQGNAPADTTIRKAYDLLADGFGPGFNGPLQLVAELKSPGDTAALNELVERVRDDSGVAAVVPLPTEPGAELAIVQVIPTTSPQSEETSELITRLREDVVPAVEQGNTLQVHVGGMTAIFDDFADVLTNKLPLFLGVIIGLGFLLLLVAFRSLLVPLTAAVMNVLAAAASFGVIVAVFQWGWGAEALGVGAAGPVEAFLPVMMLAILFGLSMDYQVFLVSRMHEEWVHTGDNRRAVTIGQASTGRVITAAAAIMIFVFGAFIFEGERVIAEFGIGLASAVFIDAFILRTLLVPALMHWFGPANWWIPKWLDRILPHLTVEPADEPVTPPRPEEKREPVSVG</sequence>
<keyword evidence="4 8" id="KW-0812">Transmembrane</keyword>
<dbReference type="InterPro" id="IPR000731">
    <property type="entry name" value="SSD"/>
</dbReference>
<feature type="transmembrane region" description="Helical" evidence="8">
    <location>
        <begin position="660"/>
        <end position="682"/>
    </location>
</feature>
<comment type="similarity">
    <text evidence="2">Belongs to the resistance-nodulation-cell division (RND) (TC 2.A.6) family. MmpL subfamily.</text>
</comment>
<evidence type="ECO:0000313" key="10">
    <source>
        <dbReference type="EMBL" id="SHM96394.1"/>
    </source>
</evidence>
<comment type="subcellular location">
    <subcellularLocation>
        <location evidence="1">Cell membrane</location>
        <topology evidence="1">Multi-pass membrane protein</topology>
    </subcellularLocation>
</comment>
<dbReference type="EMBL" id="FRCS01000002">
    <property type="protein sequence ID" value="SHM96394.1"/>
    <property type="molecule type" value="Genomic_DNA"/>
</dbReference>
<feature type="transmembrane region" description="Helical" evidence="8">
    <location>
        <begin position="589"/>
        <end position="611"/>
    </location>
</feature>
<evidence type="ECO:0000256" key="5">
    <source>
        <dbReference type="ARBA" id="ARBA00022989"/>
    </source>
</evidence>
<feature type="transmembrane region" description="Helical" evidence="8">
    <location>
        <begin position="227"/>
        <end position="248"/>
    </location>
</feature>
<feature type="transmembrane region" description="Helical" evidence="8">
    <location>
        <begin position="632"/>
        <end position="654"/>
    </location>
</feature>
<feature type="transmembrane region" description="Helical" evidence="8">
    <location>
        <begin position="367"/>
        <end position="386"/>
    </location>
</feature>
<feature type="transmembrane region" description="Helical" evidence="8">
    <location>
        <begin position="548"/>
        <end position="569"/>
    </location>
</feature>
<evidence type="ECO:0000256" key="4">
    <source>
        <dbReference type="ARBA" id="ARBA00022692"/>
    </source>
</evidence>
<dbReference type="PANTHER" id="PTHR33406">
    <property type="entry name" value="MEMBRANE PROTEIN MJ1562-RELATED"/>
    <property type="match status" value="1"/>
</dbReference>
<dbReference type="OrthoDB" id="7051771at2"/>
<feature type="compositionally biased region" description="Basic and acidic residues" evidence="7">
    <location>
        <begin position="721"/>
        <end position="732"/>
    </location>
</feature>
<organism evidence="10 11">
    <name type="scientific">Cryptosporangium aurantiacum</name>
    <dbReference type="NCBI Taxonomy" id="134849"/>
    <lineage>
        <taxon>Bacteria</taxon>
        <taxon>Bacillati</taxon>
        <taxon>Actinomycetota</taxon>
        <taxon>Actinomycetes</taxon>
        <taxon>Cryptosporangiales</taxon>
        <taxon>Cryptosporangiaceae</taxon>
        <taxon>Cryptosporangium</taxon>
    </lineage>
</organism>
<feature type="transmembrane region" description="Helical" evidence="8">
    <location>
        <begin position="201"/>
        <end position="221"/>
    </location>
</feature>
<keyword evidence="6 8" id="KW-0472">Membrane</keyword>
<dbReference type="InterPro" id="IPR050545">
    <property type="entry name" value="Mycobact_MmpL"/>
</dbReference>
<evidence type="ECO:0000256" key="7">
    <source>
        <dbReference type="SAM" id="MobiDB-lite"/>
    </source>
</evidence>
<protein>
    <submittedName>
        <fullName evidence="10">Putative drug exporter of the RND superfamily</fullName>
    </submittedName>
</protein>
<dbReference type="SUPFAM" id="SSF82866">
    <property type="entry name" value="Multidrug efflux transporter AcrB transmembrane domain"/>
    <property type="match status" value="2"/>
</dbReference>
<feature type="region of interest" description="Disordered" evidence="7">
    <location>
        <begin position="712"/>
        <end position="732"/>
    </location>
</feature>
<keyword evidence="3" id="KW-1003">Cell membrane</keyword>
<dbReference type="PANTHER" id="PTHR33406:SF11">
    <property type="entry name" value="MEMBRANE PROTEIN SCO6666-RELATED"/>
    <property type="match status" value="1"/>
</dbReference>
<keyword evidence="11" id="KW-1185">Reference proteome</keyword>
<reference evidence="10 11" key="1">
    <citation type="submission" date="2016-11" db="EMBL/GenBank/DDBJ databases">
        <authorList>
            <person name="Jaros S."/>
            <person name="Januszkiewicz K."/>
            <person name="Wedrychowicz H."/>
        </authorList>
    </citation>
    <scope>NUCLEOTIDE SEQUENCE [LARGE SCALE GENOMIC DNA]</scope>
    <source>
        <strain evidence="10 11">DSM 46144</strain>
    </source>
</reference>
<evidence type="ECO:0000256" key="6">
    <source>
        <dbReference type="ARBA" id="ARBA00023136"/>
    </source>
</evidence>
<dbReference type="GO" id="GO:0005886">
    <property type="term" value="C:plasma membrane"/>
    <property type="evidence" value="ECO:0007669"/>
    <property type="project" value="UniProtKB-SubCell"/>
</dbReference>
<evidence type="ECO:0000259" key="9">
    <source>
        <dbReference type="PROSITE" id="PS50156"/>
    </source>
</evidence>
<dbReference type="AlphaFoldDB" id="A0A1M7N0B1"/>
<gene>
    <name evidence="10" type="ORF">SAMN05443668_102336</name>
</gene>
<dbReference type="PROSITE" id="PS50156">
    <property type="entry name" value="SSD"/>
    <property type="match status" value="1"/>
</dbReference>
<dbReference type="RefSeq" id="WP_073253904.1">
    <property type="nucleotide sequence ID" value="NZ_FRCS01000002.1"/>
</dbReference>
<evidence type="ECO:0000256" key="8">
    <source>
        <dbReference type="SAM" id="Phobius"/>
    </source>
</evidence>
<dbReference type="Proteomes" id="UP000184440">
    <property type="component" value="Unassembled WGS sequence"/>
</dbReference>
<dbReference type="Pfam" id="PF03176">
    <property type="entry name" value="MMPL"/>
    <property type="match status" value="2"/>
</dbReference>
<evidence type="ECO:0000313" key="11">
    <source>
        <dbReference type="Proteomes" id="UP000184440"/>
    </source>
</evidence>
<keyword evidence="5 8" id="KW-1133">Transmembrane helix</keyword>
<dbReference type="STRING" id="134849.SAMN05443668_102336"/>
<feature type="domain" description="SSD" evidence="9">
    <location>
        <begin position="201"/>
        <end position="326"/>
    </location>
</feature>
<feature type="transmembrane region" description="Helical" evidence="8">
    <location>
        <begin position="303"/>
        <end position="329"/>
    </location>
</feature>
<feature type="transmembrane region" description="Helical" evidence="8">
    <location>
        <begin position="177"/>
        <end position="196"/>
    </location>
</feature>
<feature type="transmembrane region" description="Helical" evidence="8">
    <location>
        <begin position="12"/>
        <end position="33"/>
    </location>
</feature>
<evidence type="ECO:0000256" key="2">
    <source>
        <dbReference type="ARBA" id="ARBA00010157"/>
    </source>
</evidence>